<sequence>MIYRIRHVTTYTYEASVASARCVLRLTPREGAGQERLFCDVRIAPEARLREETCFFGARLHHADIDVPHRELRIEARARVRVTRAVPRAPADDPRVAAIRAAAAAGLDRGADAPVQALFPSQAVPRAPEIADWARASLPDEAGTFAGVTDLMRRIHADFAYAPGETDVATPAREAFRARKGVCQDFAHVMIAGLRGLGLPARYVSGYLRTIPPEGRPRLVGADATHAWVEAWCGPGLGWVGFDPTNALLVGPDHIVLAVGRDYADVSPVDGVVVSSGGQSLSVSVDVMPEPGEAA</sequence>
<dbReference type="RefSeq" id="WP_188913865.1">
    <property type="nucleotide sequence ID" value="NZ_BMMF01000008.1"/>
</dbReference>
<dbReference type="AlphaFoldDB" id="A0A917QAM9"/>
<comment type="caution">
    <text evidence="2">The sequence shown here is derived from an EMBL/GenBank/DDBJ whole genome shotgun (WGS) entry which is preliminary data.</text>
</comment>
<dbReference type="SUPFAM" id="SSF54001">
    <property type="entry name" value="Cysteine proteinases"/>
    <property type="match status" value="1"/>
</dbReference>
<dbReference type="InterPro" id="IPR013589">
    <property type="entry name" value="Bac_transglu_N"/>
</dbReference>
<evidence type="ECO:0000313" key="3">
    <source>
        <dbReference type="Proteomes" id="UP000600449"/>
    </source>
</evidence>
<dbReference type="PANTHER" id="PTHR33490:SF7">
    <property type="entry name" value="BLR2979 PROTEIN"/>
    <property type="match status" value="1"/>
</dbReference>
<evidence type="ECO:0000313" key="2">
    <source>
        <dbReference type="EMBL" id="GGK39411.1"/>
    </source>
</evidence>
<dbReference type="Pfam" id="PF01841">
    <property type="entry name" value="Transglut_core"/>
    <property type="match status" value="1"/>
</dbReference>
<reference evidence="2 3" key="1">
    <citation type="journal article" date="2014" name="Int. J. Syst. Evol. Microbiol.">
        <title>Complete genome sequence of Corynebacterium casei LMG S-19264T (=DSM 44701T), isolated from a smear-ripened cheese.</title>
        <authorList>
            <consortium name="US DOE Joint Genome Institute (JGI-PGF)"/>
            <person name="Walter F."/>
            <person name="Albersmeier A."/>
            <person name="Kalinowski J."/>
            <person name="Ruckert C."/>
        </authorList>
    </citation>
    <scope>NUCLEOTIDE SEQUENCE [LARGE SCALE GENOMIC DNA]</scope>
    <source>
        <strain evidence="2 3">CGMCC 1.9161</strain>
    </source>
</reference>
<dbReference type="Proteomes" id="UP000600449">
    <property type="component" value="Unassembled WGS sequence"/>
</dbReference>
<accession>A0A917QAM9</accession>
<dbReference type="SMART" id="SM00460">
    <property type="entry name" value="TGc"/>
    <property type="match status" value="1"/>
</dbReference>
<proteinExistence type="predicted"/>
<keyword evidence="3" id="KW-1185">Reference proteome</keyword>
<organism evidence="2 3">
    <name type="scientific">Salinarimonas ramus</name>
    <dbReference type="NCBI Taxonomy" id="690164"/>
    <lineage>
        <taxon>Bacteria</taxon>
        <taxon>Pseudomonadati</taxon>
        <taxon>Pseudomonadota</taxon>
        <taxon>Alphaproteobacteria</taxon>
        <taxon>Hyphomicrobiales</taxon>
        <taxon>Salinarimonadaceae</taxon>
        <taxon>Salinarimonas</taxon>
    </lineage>
</organism>
<feature type="domain" description="Transglutaminase-like" evidence="1">
    <location>
        <begin position="175"/>
        <end position="246"/>
    </location>
</feature>
<dbReference type="EMBL" id="BMMF01000008">
    <property type="protein sequence ID" value="GGK39411.1"/>
    <property type="molecule type" value="Genomic_DNA"/>
</dbReference>
<name>A0A917QAM9_9HYPH</name>
<gene>
    <name evidence="2" type="ORF">GCM10011322_28140</name>
</gene>
<protein>
    <submittedName>
        <fullName evidence="2">Transglutaminase</fullName>
    </submittedName>
</protein>
<dbReference type="InterPro" id="IPR038765">
    <property type="entry name" value="Papain-like_cys_pep_sf"/>
</dbReference>
<dbReference type="InterPro" id="IPR002931">
    <property type="entry name" value="Transglutaminase-like"/>
</dbReference>
<dbReference type="Gene3D" id="3.10.620.30">
    <property type="match status" value="1"/>
</dbReference>
<evidence type="ECO:0000259" key="1">
    <source>
        <dbReference type="SMART" id="SM00460"/>
    </source>
</evidence>
<dbReference type="PANTHER" id="PTHR33490">
    <property type="entry name" value="BLR5614 PROTEIN-RELATED"/>
    <property type="match status" value="1"/>
</dbReference>
<dbReference type="Pfam" id="PF08379">
    <property type="entry name" value="Bact_transglu_N"/>
    <property type="match status" value="1"/>
</dbReference>